<reference evidence="4" key="1">
    <citation type="submission" date="2021-06" db="EMBL/GenBank/DDBJ databases">
        <authorList>
            <person name="Kallberg Y."/>
            <person name="Tangrot J."/>
            <person name="Rosling A."/>
        </authorList>
    </citation>
    <scope>NUCLEOTIDE SEQUENCE</scope>
    <source>
        <strain evidence="4">CL551</strain>
    </source>
</reference>
<keyword evidence="2" id="KW-0067">ATP-binding</keyword>
<dbReference type="PANTHER" id="PTHR24346">
    <property type="entry name" value="MAP/MICROTUBULE AFFINITY-REGULATING KINASE"/>
    <property type="match status" value="1"/>
</dbReference>
<dbReference type="InterPro" id="IPR000719">
    <property type="entry name" value="Prot_kinase_dom"/>
</dbReference>
<keyword evidence="1" id="KW-0547">Nucleotide-binding</keyword>
<dbReference type="GO" id="GO:0004674">
    <property type="term" value="F:protein serine/threonine kinase activity"/>
    <property type="evidence" value="ECO:0007669"/>
    <property type="project" value="TreeGrafter"/>
</dbReference>
<dbReference type="Gene3D" id="1.10.510.10">
    <property type="entry name" value="Transferase(Phosphotransferase) domain 1"/>
    <property type="match status" value="1"/>
</dbReference>
<dbReference type="SMART" id="SM00220">
    <property type="entry name" value="S_TKc"/>
    <property type="match status" value="1"/>
</dbReference>
<dbReference type="GO" id="GO:0005524">
    <property type="term" value="F:ATP binding"/>
    <property type="evidence" value="ECO:0007669"/>
    <property type="project" value="UniProtKB-KW"/>
</dbReference>
<dbReference type="Proteomes" id="UP000789342">
    <property type="component" value="Unassembled WGS sequence"/>
</dbReference>
<evidence type="ECO:0000313" key="4">
    <source>
        <dbReference type="EMBL" id="CAG8709823.1"/>
    </source>
</evidence>
<dbReference type="GO" id="GO:0035556">
    <property type="term" value="P:intracellular signal transduction"/>
    <property type="evidence" value="ECO:0007669"/>
    <property type="project" value="TreeGrafter"/>
</dbReference>
<accession>A0A9N9N7S3</accession>
<gene>
    <name evidence="4" type="ORF">AMORRO_LOCUS12620</name>
</gene>
<evidence type="ECO:0000256" key="2">
    <source>
        <dbReference type="ARBA" id="ARBA00022840"/>
    </source>
</evidence>
<dbReference type="GO" id="GO:0005737">
    <property type="term" value="C:cytoplasm"/>
    <property type="evidence" value="ECO:0007669"/>
    <property type="project" value="TreeGrafter"/>
</dbReference>
<proteinExistence type="predicted"/>
<dbReference type="Pfam" id="PF00069">
    <property type="entry name" value="Pkinase"/>
    <property type="match status" value="1"/>
</dbReference>
<feature type="non-terminal residue" evidence="4">
    <location>
        <position position="1"/>
    </location>
</feature>
<dbReference type="OrthoDB" id="410920at2759"/>
<sequence length="453" mass="52342">MPELFTIVEGEEVSAVKRTPPFSSSSANNFGINFGIIENMQEDKALGDRNDQHPFPYTPIDVTELDDNLGYVINAVDIRNREQVFMYLIDQTSSLYVNKSRSLIHFMSQMKFTPYLQHLIETIEDENYLALVWENPGFPLSEILAVSSESETLSSSVNSQHFNVQNINRERSLASSLIEISQSLDFRKIFCQVCWGLANLHENNLAHMNINLDTIWIKQVDMMRDGKRVKENEVRIVDFASLGHFITTNPVHMHTWYNGNDEPSNCDVEDIESFDEYDEEKCNNYRNADSFDIFVAPEIVNKQPCWGWRPDVWSLGVVLYFVITRTLPCDGDRRRFHREIMSGKFEYPEEMDPDAINLLKQMWNPDPTIKFDMWDVKKHMFLSPPSVNSLADSAYLVASASTPTLASSSRASFESQIRCHRKDSRERQHSPYPKNYLKGSMIPKVILKKNMFV</sequence>
<dbReference type="AlphaFoldDB" id="A0A9N9N7S3"/>
<feature type="domain" description="Protein kinase" evidence="3">
    <location>
        <begin position="58"/>
        <end position="382"/>
    </location>
</feature>
<keyword evidence="5" id="KW-1185">Reference proteome</keyword>
<dbReference type="EMBL" id="CAJVPV010019087">
    <property type="protein sequence ID" value="CAG8709823.1"/>
    <property type="molecule type" value="Genomic_DNA"/>
</dbReference>
<dbReference type="SUPFAM" id="SSF56112">
    <property type="entry name" value="Protein kinase-like (PK-like)"/>
    <property type="match status" value="1"/>
</dbReference>
<evidence type="ECO:0000256" key="1">
    <source>
        <dbReference type="ARBA" id="ARBA00022741"/>
    </source>
</evidence>
<dbReference type="PROSITE" id="PS50011">
    <property type="entry name" value="PROTEIN_KINASE_DOM"/>
    <property type="match status" value="1"/>
</dbReference>
<comment type="caution">
    <text evidence="4">The sequence shown here is derived from an EMBL/GenBank/DDBJ whole genome shotgun (WGS) entry which is preliminary data.</text>
</comment>
<evidence type="ECO:0000259" key="3">
    <source>
        <dbReference type="PROSITE" id="PS50011"/>
    </source>
</evidence>
<evidence type="ECO:0000313" key="5">
    <source>
        <dbReference type="Proteomes" id="UP000789342"/>
    </source>
</evidence>
<organism evidence="4 5">
    <name type="scientific">Acaulospora morrowiae</name>
    <dbReference type="NCBI Taxonomy" id="94023"/>
    <lineage>
        <taxon>Eukaryota</taxon>
        <taxon>Fungi</taxon>
        <taxon>Fungi incertae sedis</taxon>
        <taxon>Mucoromycota</taxon>
        <taxon>Glomeromycotina</taxon>
        <taxon>Glomeromycetes</taxon>
        <taxon>Diversisporales</taxon>
        <taxon>Acaulosporaceae</taxon>
        <taxon>Acaulospora</taxon>
    </lineage>
</organism>
<protein>
    <submittedName>
        <fullName evidence="4">14221_t:CDS:1</fullName>
    </submittedName>
</protein>
<dbReference type="PANTHER" id="PTHR24346:SF30">
    <property type="entry name" value="MATERNAL EMBRYONIC LEUCINE ZIPPER KINASE"/>
    <property type="match status" value="1"/>
</dbReference>
<dbReference type="InterPro" id="IPR011009">
    <property type="entry name" value="Kinase-like_dom_sf"/>
</dbReference>
<name>A0A9N9N7S3_9GLOM</name>